<dbReference type="Proteomes" id="UP000054477">
    <property type="component" value="Unassembled WGS sequence"/>
</dbReference>
<keyword evidence="2" id="KW-0472">Membrane</keyword>
<evidence type="ECO:0000313" key="4">
    <source>
        <dbReference type="Proteomes" id="UP000054477"/>
    </source>
</evidence>
<dbReference type="EMBL" id="KN838743">
    <property type="protein sequence ID" value="KIJ95769.1"/>
    <property type="molecule type" value="Genomic_DNA"/>
</dbReference>
<keyword evidence="4" id="KW-1185">Reference proteome</keyword>
<name>A0A0C9WK38_9AGAR</name>
<keyword evidence="2" id="KW-0812">Transmembrane</keyword>
<evidence type="ECO:0000313" key="3">
    <source>
        <dbReference type="EMBL" id="KIJ95769.1"/>
    </source>
</evidence>
<proteinExistence type="predicted"/>
<evidence type="ECO:0000256" key="2">
    <source>
        <dbReference type="SAM" id="Phobius"/>
    </source>
</evidence>
<dbReference type="OrthoDB" id="3981028at2759"/>
<feature type="compositionally biased region" description="Polar residues" evidence="1">
    <location>
        <begin position="307"/>
        <end position="318"/>
    </location>
</feature>
<feature type="transmembrane region" description="Helical" evidence="2">
    <location>
        <begin position="374"/>
        <end position="393"/>
    </location>
</feature>
<protein>
    <submittedName>
        <fullName evidence="3">Uncharacterized protein</fullName>
    </submittedName>
</protein>
<reference evidence="4" key="2">
    <citation type="submission" date="2015-01" db="EMBL/GenBank/DDBJ databases">
        <title>Evolutionary Origins and Diversification of the Mycorrhizal Mutualists.</title>
        <authorList>
            <consortium name="DOE Joint Genome Institute"/>
            <consortium name="Mycorrhizal Genomics Consortium"/>
            <person name="Kohler A."/>
            <person name="Kuo A."/>
            <person name="Nagy L.G."/>
            <person name="Floudas D."/>
            <person name="Copeland A."/>
            <person name="Barry K.W."/>
            <person name="Cichocki N."/>
            <person name="Veneault-Fourrey C."/>
            <person name="LaButti K."/>
            <person name="Lindquist E.A."/>
            <person name="Lipzen A."/>
            <person name="Lundell T."/>
            <person name="Morin E."/>
            <person name="Murat C."/>
            <person name="Riley R."/>
            <person name="Ohm R."/>
            <person name="Sun H."/>
            <person name="Tunlid A."/>
            <person name="Henrissat B."/>
            <person name="Grigoriev I.V."/>
            <person name="Hibbett D.S."/>
            <person name="Martin F."/>
        </authorList>
    </citation>
    <scope>NUCLEOTIDE SEQUENCE [LARGE SCALE GENOMIC DNA]</scope>
    <source>
        <strain evidence="4">LaAM-08-1</strain>
    </source>
</reference>
<evidence type="ECO:0000256" key="1">
    <source>
        <dbReference type="SAM" id="MobiDB-lite"/>
    </source>
</evidence>
<sequence>MAAPSLEETSSRPPNTLTNVATMAATLRSLYTRAARAFLHRDISLTYSLIQSAFPLLNPPSVVPDPLAEFSRKWDILRITLETTVYASPPPSHKTLPGPLCTNLMESPQALISASYSRSLTLFTPTSQSTSNSAYLPSQVLITLLYSSLKVDCPDVGRAMVEDWLARREPRYLSNGYSDAEPDGDEYEKVLELYCLHILPRLEQWDYAKEFLQYEGELLVDRREHLRSSLDTLFNETMESRRPKSLPSSSSSSAPPSRPYSPSSSSSSSSLSTTSTHTVVPRTNGLTSLAQASSSTTSLSSDTTATPRSSQLPRTPNGRSTSKSRTMSSPSMSRSSMTSSSPRAHVQSFVQPPSPTTYAVIKASLAPYLTTSKLTTFLILFVLFPLLSFLLRIRHRRRQKVLSGKGQASNADLVRRRLQVGGGSEGGVVAKVWGEFVRAIGDTVKMAGSGLV</sequence>
<feature type="compositionally biased region" description="Low complexity" evidence="1">
    <location>
        <begin position="286"/>
        <end position="306"/>
    </location>
</feature>
<keyword evidence="2" id="KW-1133">Transmembrane helix</keyword>
<dbReference type="STRING" id="1095629.A0A0C9WK38"/>
<accession>A0A0C9WK38</accession>
<organism evidence="3 4">
    <name type="scientific">Laccaria amethystina LaAM-08-1</name>
    <dbReference type="NCBI Taxonomy" id="1095629"/>
    <lineage>
        <taxon>Eukaryota</taxon>
        <taxon>Fungi</taxon>
        <taxon>Dikarya</taxon>
        <taxon>Basidiomycota</taxon>
        <taxon>Agaricomycotina</taxon>
        <taxon>Agaricomycetes</taxon>
        <taxon>Agaricomycetidae</taxon>
        <taxon>Agaricales</taxon>
        <taxon>Agaricineae</taxon>
        <taxon>Hydnangiaceae</taxon>
        <taxon>Laccaria</taxon>
    </lineage>
</organism>
<gene>
    <name evidence="3" type="ORF">K443DRAFT_682749</name>
</gene>
<reference evidence="3 4" key="1">
    <citation type="submission" date="2014-04" db="EMBL/GenBank/DDBJ databases">
        <authorList>
            <consortium name="DOE Joint Genome Institute"/>
            <person name="Kuo A."/>
            <person name="Kohler A."/>
            <person name="Nagy L.G."/>
            <person name="Floudas D."/>
            <person name="Copeland A."/>
            <person name="Barry K.W."/>
            <person name="Cichocki N."/>
            <person name="Veneault-Fourrey C."/>
            <person name="LaButti K."/>
            <person name="Lindquist E.A."/>
            <person name="Lipzen A."/>
            <person name="Lundell T."/>
            <person name="Morin E."/>
            <person name="Murat C."/>
            <person name="Sun H."/>
            <person name="Tunlid A."/>
            <person name="Henrissat B."/>
            <person name="Grigoriev I.V."/>
            <person name="Hibbett D.S."/>
            <person name="Martin F."/>
            <person name="Nordberg H.P."/>
            <person name="Cantor M.N."/>
            <person name="Hua S.X."/>
        </authorList>
    </citation>
    <scope>NUCLEOTIDE SEQUENCE [LARGE SCALE GENOMIC DNA]</scope>
    <source>
        <strain evidence="3 4">LaAM-08-1</strain>
    </source>
</reference>
<feature type="compositionally biased region" description="Low complexity" evidence="1">
    <location>
        <begin position="319"/>
        <end position="341"/>
    </location>
</feature>
<feature type="region of interest" description="Disordered" evidence="1">
    <location>
        <begin position="237"/>
        <end position="351"/>
    </location>
</feature>
<feature type="compositionally biased region" description="Low complexity" evidence="1">
    <location>
        <begin position="245"/>
        <end position="276"/>
    </location>
</feature>
<dbReference type="HOGENOM" id="CLU_035515_0_0_1"/>
<dbReference type="AlphaFoldDB" id="A0A0C9WK38"/>